<feature type="compositionally biased region" description="Pro residues" evidence="1">
    <location>
        <begin position="334"/>
        <end position="348"/>
    </location>
</feature>
<dbReference type="Proteomes" id="UP000092462">
    <property type="component" value="Unassembled WGS sequence"/>
</dbReference>
<dbReference type="PROSITE" id="PS51082">
    <property type="entry name" value="WH2"/>
    <property type="match status" value="1"/>
</dbReference>
<dbReference type="VEuPathDB" id="VectorBase:PPAI004186"/>
<dbReference type="EMBL" id="AJVK01004269">
    <property type="status" value="NOT_ANNOTATED_CDS"/>
    <property type="molecule type" value="Genomic_DNA"/>
</dbReference>
<dbReference type="EnsemblMetazoa" id="PPAI004186-RA">
    <property type="protein sequence ID" value="PPAI004186-PA"/>
    <property type="gene ID" value="PPAI004186"/>
</dbReference>
<dbReference type="Gene3D" id="3.10.20.90">
    <property type="entry name" value="Phosphatidylinositol 3-kinase Catalytic Subunit, Chain A, domain 1"/>
    <property type="match status" value="1"/>
</dbReference>
<evidence type="ECO:0000256" key="1">
    <source>
        <dbReference type="SAM" id="MobiDB-lite"/>
    </source>
</evidence>
<feature type="compositionally biased region" description="Low complexity" evidence="1">
    <location>
        <begin position="122"/>
        <end position="132"/>
    </location>
</feature>
<feature type="compositionally biased region" description="Pro residues" evidence="1">
    <location>
        <begin position="1226"/>
        <end position="1235"/>
    </location>
</feature>
<keyword evidence="3" id="KW-1185">Reference proteome</keyword>
<protein>
    <submittedName>
        <fullName evidence="2">Uncharacterized protein</fullName>
    </submittedName>
</protein>
<sequence>MSNLDTSSQHNKIVPLAAMSNAPFEQTFRITVCLPRDQLYVARVGAKTRLAQLMELTCINKQLDRDKYEFRHPLDNSQVFRNDLTIGEVGLNEIRLVPKTERLHNGNNFNLEDLGKMRVPGNRESLSSSEVSRNSRHFPKTTSPYSSTNSLNSVESSGSRSHQAPVAPARKKRAAPRPPSQNSIPEHQDRATVDINRNSTITGQGGGAEVFKKPLPVKKNFHVSSPNLSLEENHQLITSAEVHRNGSPVAERYSSVTDLRSHDTPAIVEASNARIRPMSMHIFNGNHHVNGKESSTDVNHSRTSSESSEMRDSLPEPVPRKRQLFAAKKKKAAPAPPPRSFAPVPTPRSIPKSESSADEETKSDATSIRSQESSPSSSVNNNLPNGNVSKVMLNVDTTDVSPPVNAVKEEQPAISVTKQSLMVEERKECIGVKVVEMQPNGPLSIAIKSTVMQKEEPAKVSITEIRRESTNSSDDDDHRVNIYNIKTGTVIEKPLEVAEVQKGAVEDAKVEAVPEVQKVEDVPKVQKEEAVPEVQKEEAVPEVPKAAVPAEDPRSPSPLWTYTLPAPPKFADGNSSVPDDVTTLNGNVYYDYMSVADDTRTVQSDSNTTLVSDVDIRPVIREVVPDPYINDLDAEVVNSDVEDGYRMDREMLLQSLEKRRERYIENEFAFLTKMDDEPEKLPTPVAEKVPKLEKQQSIEMGKSEVMGELNSVINSKKIDSVIRKAEVPEEIETAKPCNLSNFRISTYSNGEEEKPAPQLNGVPGVPGNEEEFNEEDFLRRASIDDKEKPREFVKRPSLTNGCSQVFRKSNPVARSDSFHSTRTDFPGSFAGTPRSSSYISLLTAQKFESRHSPRNSLELANPPRRYSSELSITDSPSLQSIEVMKSILSSSRKNSITHLAEPTEPEIVAENGLQETKIVTVKEIMREKEPEVSQVEAIEEPQKPEKAILVQQKEEAEDCPKKWVYKGPPKINLSAWSERPKVQVCIKSDSDYCFGGSTTLPRGFRTVEQRVQEEEQKLADAANHHLPVVRSVEYKKNIQPPEETEPPAAAAAVILRKPEVRQKPVNRVNSITSASLNARPLSLGNFSKIAPVVRGFRAEEDPAPVKTFTTVSLNRTASVTKVNTPTTPPAASAEPPSQLKKPVLERRSIAVVNGQKNIEVVPFSQHTLRRTGLKEKILAQEEEAQKAPSQPRTFQSRQQTVNHSISLPPPEPIKTPPEPPKTRSTPTPPPPPPQLRPVVRAVVKKQISAPELDPRDQLLNSIRNFNKGSLRKM</sequence>
<feature type="compositionally biased region" description="Polar residues" evidence="1">
    <location>
        <begin position="1187"/>
        <end position="1205"/>
    </location>
</feature>
<feature type="compositionally biased region" description="Low complexity" evidence="1">
    <location>
        <begin position="541"/>
        <end position="550"/>
    </location>
</feature>
<feature type="region of interest" description="Disordered" evidence="1">
    <location>
        <begin position="749"/>
        <end position="774"/>
    </location>
</feature>
<dbReference type="VEuPathDB" id="VectorBase:PPAPM1_001552"/>
<feature type="region of interest" description="Disordered" evidence="1">
    <location>
        <begin position="283"/>
        <end position="389"/>
    </location>
</feature>
<accession>A0A1B0D974</accession>
<dbReference type="InterPro" id="IPR003124">
    <property type="entry name" value="WH2_dom"/>
</dbReference>
<feature type="region of interest" description="Disordered" evidence="1">
    <location>
        <begin position="1119"/>
        <end position="1142"/>
    </location>
</feature>
<organism evidence="2 3">
    <name type="scientific">Phlebotomus papatasi</name>
    <name type="common">Sandfly</name>
    <dbReference type="NCBI Taxonomy" id="29031"/>
    <lineage>
        <taxon>Eukaryota</taxon>
        <taxon>Metazoa</taxon>
        <taxon>Ecdysozoa</taxon>
        <taxon>Arthropoda</taxon>
        <taxon>Hexapoda</taxon>
        <taxon>Insecta</taxon>
        <taxon>Pterygota</taxon>
        <taxon>Neoptera</taxon>
        <taxon>Endopterygota</taxon>
        <taxon>Diptera</taxon>
        <taxon>Nematocera</taxon>
        <taxon>Psychodoidea</taxon>
        <taxon>Psychodidae</taxon>
        <taxon>Phlebotomus</taxon>
        <taxon>Phlebotomus</taxon>
    </lineage>
</organism>
<feature type="region of interest" description="Disordered" evidence="1">
    <location>
        <begin position="527"/>
        <end position="557"/>
    </location>
</feature>
<feature type="compositionally biased region" description="Low complexity" evidence="1">
    <location>
        <begin position="373"/>
        <end position="389"/>
    </location>
</feature>
<reference evidence="2" key="1">
    <citation type="submission" date="2022-08" db="UniProtKB">
        <authorList>
            <consortium name="EnsemblMetazoa"/>
        </authorList>
    </citation>
    <scope>IDENTIFICATION</scope>
    <source>
        <strain evidence="2">Israel</strain>
    </source>
</reference>
<evidence type="ECO:0000313" key="2">
    <source>
        <dbReference type="EnsemblMetazoa" id="PPAI004186-PA"/>
    </source>
</evidence>
<feature type="compositionally biased region" description="Basic residues" evidence="1">
    <location>
        <begin position="320"/>
        <end position="332"/>
    </location>
</feature>
<feature type="region of interest" description="Disordered" evidence="1">
    <location>
        <begin position="104"/>
        <end position="193"/>
    </location>
</feature>
<name>A0A1B0D974_PHLPP</name>
<feature type="compositionally biased region" description="Polar residues" evidence="1">
    <location>
        <begin position="296"/>
        <end position="307"/>
    </location>
</feature>
<feature type="compositionally biased region" description="Pro residues" evidence="1">
    <location>
        <begin position="1207"/>
        <end position="1219"/>
    </location>
</feature>
<proteinExistence type="predicted"/>
<feature type="region of interest" description="Disordered" evidence="1">
    <location>
        <begin position="1182"/>
        <end position="1255"/>
    </location>
</feature>
<feature type="compositionally biased region" description="Low complexity" evidence="1">
    <location>
        <begin position="146"/>
        <end position="168"/>
    </location>
</feature>
<dbReference type="GO" id="GO:0003779">
    <property type="term" value="F:actin binding"/>
    <property type="evidence" value="ECO:0007669"/>
    <property type="project" value="InterPro"/>
</dbReference>
<feature type="compositionally biased region" description="Basic and acidic residues" evidence="1">
    <location>
        <begin position="527"/>
        <end position="539"/>
    </location>
</feature>
<dbReference type="AlphaFoldDB" id="A0A1B0D974"/>
<evidence type="ECO:0000313" key="3">
    <source>
        <dbReference type="Proteomes" id="UP000092462"/>
    </source>
</evidence>